<evidence type="ECO:0000313" key="10">
    <source>
        <dbReference type="EMBL" id="MFC7287212.1"/>
    </source>
</evidence>
<feature type="repeat" description="TPR" evidence="8">
    <location>
        <begin position="108"/>
        <end position="141"/>
    </location>
</feature>
<protein>
    <recommendedName>
        <fullName evidence="3">protein O-GlcNAc transferase</fullName>
        <ecNumber evidence="3">2.4.1.255</ecNumber>
    </recommendedName>
</protein>
<evidence type="ECO:0000313" key="11">
    <source>
        <dbReference type="Proteomes" id="UP001596542"/>
    </source>
</evidence>
<dbReference type="EC" id="2.4.1.255" evidence="3"/>
<dbReference type="PANTHER" id="PTHR44998:SF1">
    <property type="entry name" value="UDP-N-ACETYLGLUCOSAMINE--PEPTIDE N-ACETYLGLUCOSAMINYLTRANSFERASE 110 KDA SUBUNIT"/>
    <property type="match status" value="1"/>
</dbReference>
<comment type="pathway">
    <text evidence="1">Protein modification; protein glycosylation.</text>
</comment>
<dbReference type="Proteomes" id="UP001596542">
    <property type="component" value="Unassembled WGS sequence"/>
</dbReference>
<evidence type="ECO:0000256" key="4">
    <source>
        <dbReference type="ARBA" id="ARBA00022676"/>
    </source>
</evidence>
<evidence type="ECO:0000256" key="1">
    <source>
        <dbReference type="ARBA" id="ARBA00004922"/>
    </source>
</evidence>
<dbReference type="Pfam" id="PF13181">
    <property type="entry name" value="TPR_8"/>
    <property type="match status" value="1"/>
</dbReference>
<dbReference type="SUPFAM" id="SSF53756">
    <property type="entry name" value="UDP-Glycosyltransferase/glycogen phosphorylase"/>
    <property type="match status" value="1"/>
</dbReference>
<sequence>MNTEEYQSSFRLAEAFYEKNELDSAKKLLAEISEARPDDHQAFRLLGFIAGRQNDFVKAAEYLSRATAVQPDFIEGWYYLGKAFHEIEKFDEAVKCFDAAVRLYSDFFEALHDKARALCALRRLNEAIQAFELAYKLNPNSAELWTNLGWVFVQQRQFDKVIICCNQVLRLQANDAMALRTKGDAFFHLQQYAQAVSEYEKVLLVDPDFEEARGSLLYAKLMAGDWSDLEYHYALLKTSIHQGKKCVTPFVMAILSNSPQEQSLVTTRYTTDLYPPAKMAVHKPNPKQHERIRLAYLSADYHQHATAFLMLELFKKHDRKRFDVIAISYGPNDASRTRQELNASFDEFIDVQGKSDRQIAELLSELKIDIAIDLKGYTDDGRPGIFTYCAAPIQVSYLGYPGTLGAEYVDYLIADKFLIPDEEEALYSESIVFLPDSYQVNGRNREVSQPLPTRADCGLPERGFVFCSFNNTYKNNPAVFSIWMNLLKRVDDSVLWLLTKAGGFEENIRNEALKRGIDPKRIIFAKNMPLPEHLARVARADLFLDSLPCNAHTTASDALWVNVPVVTCVGSTFAGRVGQSVLNAIGMPELVTHSLSEYEELAFDLATNPDALSAVRGKLQHKIKTSPLFDAERFAYHLEWAYEEMWQRFECGEAPGRMLVPEMR</sequence>
<comment type="caution">
    <text evidence="10">The sequence shown here is derived from an EMBL/GenBank/DDBJ whole genome shotgun (WGS) entry which is preliminary data.</text>
</comment>
<dbReference type="EMBL" id="JBHTBU010000001">
    <property type="protein sequence ID" value="MFC7287212.1"/>
    <property type="molecule type" value="Genomic_DNA"/>
</dbReference>
<feature type="domain" description="O-GlcNAc transferase C-terminal" evidence="9">
    <location>
        <begin position="285"/>
        <end position="441"/>
    </location>
</feature>
<feature type="repeat" description="TPR" evidence="8">
    <location>
        <begin position="142"/>
        <end position="175"/>
    </location>
</feature>
<feature type="domain" description="O-GlcNAc transferase C-terminal" evidence="9">
    <location>
        <begin position="447"/>
        <end position="637"/>
    </location>
</feature>
<evidence type="ECO:0000256" key="6">
    <source>
        <dbReference type="ARBA" id="ARBA00022737"/>
    </source>
</evidence>
<evidence type="ECO:0000256" key="3">
    <source>
        <dbReference type="ARBA" id="ARBA00011970"/>
    </source>
</evidence>
<keyword evidence="11" id="KW-1185">Reference proteome</keyword>
<dbReference type="SUPFAM" id="SSF48452">
    <property type="entry name" value="TPR-like"/>
    <property type="match status" value="1"/>
</dbReference>
<gene>
    <name evidence="10" type="ORF">ACFQPC_04095</name>
</gene>
<reference evidence="11" key="1">
    <citation type="journal article" date="2019" name="Int. J. Syst. Evol. Microbiol.">
        <title>The Global Catalogue of Microorganisms (GCM) 10K type strain sequencing project: providing services to taxonomists for standard genome sequencing and annotation.</title>
        <authorList>
            <consortium name="The Broad Institute Genomics Platform"/>
            <consortium name="The Broad Institute Genome Sequencing Center for Infectious Disease"/>
            <person name="Wu L."/>
            <person name="Ma J."/>
        </authorList>
    </citation>
    <scope>NUCLEOTIDE SEQUENCE [LARGE SCALE GENOMIC DNA]</scope>
    <source>
        <strain evidence="11">KACC 12508</strain>
    </source>
</reference>
<comment type="similarity">
    <text evidence="2">Belongs to the glycosyltransferase 41 family. O-GlcNAc transferase subfamily.</text>
</comment>
<dbReference type="RefSeq" id="WP_382270319.1">
    <property type="nucleotide sequence ID" value="NZ_JBHTBU010000001.1"/>
</dbReference>
<evidence type="ECO:0000256" key="2">
    <source>
        <dbReference type="ARBA" id="ARBA00005386"/>
    </source>
</evidence>
<dbReference type="InterPro" id="IPR019734">
    <property type="entry name" value="TPR_rpt"/>
</dbReference>
<evidence type="ECO:0000259" key="9">
    <source>
        <dbReference type="Pfam" id="PF13844"/>
    </source>
</evidence>
<name>A0ABW2I8E0_9BURK</name>
<evidence type="ECO:0000256" key="8">
    <source>
        <dbReference type="PROSITE-ProRule" id="PRU00339"/>
    </source>
</evidence>
<keyword evidence="6" id="KW-0677">Repeat</keyword>
<dbReference type="InterPro" id="IPR011990">
    <property type="entry name" value="TPR-like_helical_dom_sf"/>
</dbReference>
<accession>A0ABW2I8E0</accession>
<dbReference type="Gene3D" id="3.40.50.11380">
    <property type="match status" value="1"/>
</dbReference>
<dbReference type="Gene3D" id="3.40.50.2000">
    <property type="entry name" value="Glycogen Phosphorylase B"/>
    <property type="match status" value="1"/>
</dbReference>
<keyword evidence="4" id="KW-0328">Glycosyltransferase</keyword>
<dbReference type="PROSITE" id="PS50005">
    <property type="entry name" value="TPR"/>
    <property type="match status" value="5"/>
</dbReference>
<dbReference type="Pfam" id="PF13432">
    <property type="entry name" value="TPR_16"/>
    <property type="match status" value="2"/>
</dbReference>
<evidence type="ECO:0000256" key="5">
    <source>
        <dbReference type="ARBA" id="ARBA00022679"/>
    </source>
</evidence>
<dbReference type="SMART" id="SM00028">
    <property type="entry name" value="TPR"/>
    <property type="match status" value="6"/>
</dbReference>
<evidence type="ECO:0000256" key="7">
    <source>
        <dbReference type="ARBA" id="ARBA00022803"/>
    </source>
</evidence>
<dbReference type="PANTHER" id="PTHR44998">
    <property type="match status" value="1"/>
</dbReference>
<dbReference type="InterPro" id="IPR029489">
    <property type="entry name" value="OGT/SEC/SPY_C"/>
</dbReference>
<organism evidence="10 11">
    <name type="scientific">Herminiimonas glaciei</name>
    <dbReference type="NCBI Taxonomy" id="523788"/>
    <lineage>
        <taxon>Bacteria</taxon>
        <taxon>Pseudomonadati</taxon>
        <taxon>Pseudomonadota</taxon>
        <taxon>Betaproteobacteria</taxon>
        <taxon>Burkholderiales</taxon>
        <taxon>Oxalobacteraceae</taxon>
        <taxon>Herminiimonas</taxon>
    </lineage>
</organism>
<dbReference type="Gene3D" id="1.25.40.10">
    <property type="entry name" value="Tetratricopeptide repeat domain"/>
    <property type="match status" value="3"/>
</dbReference>
<feature type="repeat" description="TPR" evidence="8">
    <location>
        <begin position="176"/>
        <end position="209"/>
    </location>
</feature>
<feature type="repeat" description="TPR" evidence="8">
    <location>
        <begin position="40"/>
        <end position="73"/>
    </location>
</feature>
<proteinExistence type="inferred from homology"/>
<keyword evidence="7 8" id="KW-0802">TPR repeat</keyword>
<feature type="repeat" description="TPR" evidence="8">
    <location>
        <begin position="74"/>
        <end position="107"/>
    </location>
</feature>
<keyword evidence="5" id="KW-0808">Transferase</keyword>
<dbReference type="Pfam" id="PF13844">
    <property type="entry name" value="Glyco_transf_41"/>
    <property type="match status" value="2"/>
</dbReference>